<evidence type="ECO:0000313" key="2">
    <source>
        <dbReference type="EMBL" id="AKG39097.1"/>
    </source>
</evidence>
<dbReference type="GeneID" id="25402039"/>
<gene>
    <name evidence="2" type="ORF">MA03_07370</name>
</gene>
<evidence type="ECO:0000256" key="1">
    <source>
        <dbReference type="SAM" id="Phobius"/>
    </source>
</evidence>
<dbReference type="RefSeq" id="WP_052884636.1">
    <property type="nucleotide sequence ID" value="NZ_CP009961.1"/>
</dbReference>
<keyword evidence="1" id="KW-1133">Transmembrane helix</keyword>
<accession>A0A0F7FJB1</accession>
<feature type="transmembrane region" description="Helical" evidence="1">
    <location>
        <begin position="141"/>
        <end position="164"/>
    </location>
</feature>
<dbReference type="EMBL" id="CP009961">
    <property type="protein sequence ID" value="AKG39097.1"/>
    <property type="molecule type" value="Genomic_DNA"/>
</dbReference>
<feature type="transmembrane region" description="Helical" evidence="1">
    <location>
        <begin position="176"/>
        <end position="194"/>
    </location>
</feature>
<keyword evidence="1" id="KW-0472">Membrane</keyword>
<keyword evidence="1" id="KW-0812">Transmembrane</keyword>
<evidence type="ECO:0008006" key="4">
    <source>
        <dbReference type="Google" id="ProtNLM"/>
    </source>
</evidence>
<dbReference type="HOGENOM" id="CLU_1381487_0_0_2"/>
<protein>
    <recommendedName>
        <fullName evidence="4">VIT family protein</fullName>
    </recommendedName>
</protein>
<dbReference type="AlphaFoldDB" id="A0A0F7FJB1"/>
<feature type="transmembrane region" description="Helical" evidence="1">
    <location>
        <begin position="36"/>
        <end position="55"/>
    </location>
</feature>
<dbReference type="KEGG" id="thf:MA03_07370"/>
<proteinExistence type="predicted"/>
<dbReference type="STRING" id="1550241.MA03_07370"/>
<feature type="transmembrane region" description="Helical" evidence="1">
    <location>
        <begin position="107"/>
        <end position="135"/>
    </location>
</feature>
<name>A0A0F7FJB1_9CREN</name>
<dbReference type="PATRIC" id="fig|1550241.5.peg.1525"/>
<reference evidence="2 3" key="1">
    <citation type="journal article" date="2015" name="Stand. Genomic Sci.">
        <title>Complete genome sequence of and proposal of Thermofilum uzonense sp. nov. a novel hyperthermophilic crenarchaeon and emended description of the genus Thermofilum.</title>
        <authorList>
            <person name="Toshchakov S.V."/>
            <person name="Korzhenkov A.A."/>
            <person name="Samarov N.I."/>
            <person name="Mazunin I.O."/>
            <person name="Mozhey O.I."/>
            <person name="Shmyr I.S."/>
            <person name="Derbikova K.S."/>
            <person name="Taranov E.A."/>
            <person name="Dominova I.N."/>
            <person name="Bonch-Osmolovskaya E.A."/>
            <person name="Patrushev M.V."/>
            <person name="Podosokorskaya O.A."/>
            <person name="Kublanov I.V."/>
        </authorList>
    </citation>
    <scope>NUCLEOTIDE SEQUENCE [LARGE SCALE GENOMIC DNA]</scope>
    <source>
        <strain evidence="2 3">1807-2</strain>
    </source>
</reference>
<feature type="transmembrane region" description="Helical" evidence="1">
    <location>
        <begin position="61"/>
        <end position="82"/>
    </location>
</feature>
<evidence type="ECO:0000313" key="3">
    <source>
        <dbReference type="Proteomes" id="UP000067434"/>
    </source>
</evidence>
<dbReference type="Proteomes" id="UP000067434">
    <property type="component" value="Chromosome"/>
</dbReference>
<organism evidence="2 3">
    <name type="scientific">Infirmifilum uzonense</name>
    <dbReference type="NCBI Taxonomy" id="1550241"/>
    <lineage>
        <taxon>Archaea</taxon>
        <taxon>Thermoproteota</taxon>
        <taxon>Thermoprotei</taxon>
        <taxon>Thermofilales</taxon>
        <taxon>Thermofilaceae</taxon>
        <taxon>Infirmifilum</taxon>
    </lineage>
</organism>
<keyword evidence="3" id="KW-1185">Reference proteome</keyword>
<sequence>MGLLEDLHNWLHSLMKIPSLGNLVPGVARRYMAVNLYDGSLLALGVIVSSLLINLPPSKTVLNGLVLGFSSAVSGFMGAFLVERAELARELRELEKHLFIRLGRRQVYVAGIFLSTVNAASTSTPIFLSLVPFALCERGLLPMQAASVSALVLVLLLLLGLGYTLGKSARENPLKYGLLALASGLLIIMLELVLGKD</sequence>